<sequence length="70" mass="7629">MLRGVPGGERKRVTTGEMEFGTNYVKLMDEISTGLDSAATYDIIKTQRSIANKLQKTIMYRAASAGTEGV</sequence>
<protein>
    <submittedName>
        <fullName evidence="1">Uncharacterized protein</fullName>
    </submittedName>
</protein>
<proteinExistence type="predicted"/>
<dbReference type="EMBL" id="CM047581">
    <property type="protein sequence ID" value="KAI9916990.1"/>
    <property type="molecule type" value="Genomic_DNA"/>
</dbReference>
<comment type="caution">
    <text evidence="1">The sequence shown here is derived from an EMBL/GenBank/DDBJ whole genome shotgun (WGS) entry which is preliminary data.</text>
</comment>
<evidence type="ECO:0000313" key="1">
    <source>
        <dbReference type="EMBL" id="KAI9916990.1"/>
    </source>
</evidence>
<organism evidence="1 2">
    <name type="scientific">Peronosclerospora sorghi</name>
    <dbReference type="NCBI Taxonomy" id="230839"/>
    <lineage>
        <taxon>Eukaryota</taxon>
        <taxon>Sar</taxon>
        <taxon>Stramenopiles</taxon>
        <taxon>Oomycota</taxon>
        <taxon>Peronosporomycetes</taxon>
        <taxon>Peronosporales</taxon>
        <taxon>Peronosporaceae</taxon>
        <taxon>Peronosclerospora</taxon>
    </lineage>
</organism>
<evidence type="ECO:0000313" key="2">
    <source>
        <dbReference type="Proteomes" id="UP001163321"/>
    </source>
</evidence>
<name>A0ACC0WDS8_9STRA</name>
<reference evidence="1 2" key="1">
    <citation type="journal article" date="2022" name="bioRxiv">
        <title>The genome of the oomycete Peronosclerospora sorghi, a cosmopolitan pathogen of maize and sorghum, is inflated with dispersed pseudogenes.</title>
        <authorList>
            <person name="Fletcher K."/>
            <person name="Martin F."/>
            <person name="Isakeit T."/>
            <person name="Cavanaugh K."/>
            <person name="Magill C."/>
            <person name="Michelmore R."/>
        </authorList>
    </citation>
    <scope>NUCLEOTIDE SEQUENCE [LARGE SCALE GENOMIC DNA]</scope>
    <source>
        <strain evidence="1">P6</strain>
    </source>
</reference>
<dbReference type="Proteomes" id="UP001163321">
    <property type="component" value="Chromosome 2"/>
</dbReference>
<keyword evidence="2" id="KW-1185">Reference proteome</keyword>
<accession>A0ACC0WDS8</accession>
<gene>
    <name evidence="1" type="ORF">PsorP6_017997</name>
</gene>